<dbReference type="AlphaFoldDB" id="A0A9Q9AP97"/>
<name>A0A9Q9AP97_9PEZI</name>
<feature type="transmembrane region" description="Helical" evidence="1">
    <location>
        <begin position="21"/>
        <end position="44"/>
    </location>
</feature>
<protein>
    <submittedName>
        <fullName evidence="2">Uncharacterized protein</fullName>
    </submittedName>
</protein>
<accession>A0A9Q9AP97</accession>
<keyword evidence="3" id="KW-1185">Reference proteome</keyword>
<proteinExistence type="predicted"/>
<dbReference type="Proteomes" id="UP001056384">
    <property type="component" value="Chromosome 2"/>
</dbReference>
<gene>
    <name evidence="2" type="ORF">Slin15195_G029210</name>
</gene>
<keyword evidence="1" id="KW-0472">Membrane</keyword>
<evidence type="ECO:0000256" key="1">
    <source>
        <dbReference type="SAM" id="Phobius"/>
    </source>
</evidence>
<reference evidence="2" key="1">
    <citation type="submission" date="2022-06" db="EMBL/GenBank/DDBJ databases">
        <title>Complete genome sequences of two strains of the flax pathogen Septoria linicola.</title>
        <authorList>
            <person name="Lapalu N."/>
            <person name="Simon A."/>
            <person name="Demenou B."/>
            <person name="Paumier D."/>
            <person name="Guillot M.-P."/>
            <person name="Gout L."/>
            <person name="Valade R."/>
        </authorList>
    </citation>
    <scope>NUCLEOTIDE SEQUENCE</scope>
    <source>
        <strain evidence="2">SE15195</strain>
    </source>
</reference>
<evidence type="ECO:0000313" key="2">
    <source>
        <dbReference type="EMBL" id="USW49602.1"/>
    </source>
</evidence>
<dbReference type="OrthoDB" id="4941332at2759"/>
<sequence length="198" mass="21682">MEHLINQGSDEEVFAFRRMHLASGATTTVVGSLRASICATMLSLDSLNEVNVAVRGFFTVSLMLRLMAVYFALVQQRQLALPTNAETLRAWLWNGRIRPSADDTNSGVRESSLAAIMVVQAPFELLDIAISNFLATLGAYVGLAMSQDVSYGTGPWPDNRAVLIIFVVCGVFTLAMFGRCLGEKDRELAKCRRKSTTV</sequence>
<organism evidence="2 3">
    <name type="scientific">Septoria linicola</name>
    <dbReference type="NCBI Taxonomy" id="215465"/>
    <lineage>
        <taxon>Eukaryota</taxon>
        <taxon>Fungi</taxon>
        <taxon>Dikarya</taxon>
        <taxon>Ascomycota</taxon>
        <taxon>Pezizomycotina</taxon>
        <taxon>Dothideomycetes</taxon>
        <taxon>Dothideomycetidae</taxon>
        <taxon>Mycosphaerellales</taxon>
        <taxon>Mycosphaerellaceae</taxon>
        <taxon>Septoria</taxon>
    </lineage>
</organism>
<feature type="transmembrane region" description="Helical" evidence="1">
    <location>
        <begin position="125"/>
        <end position="143"/>
    </location>
</feature>
<feature type="transmembrane region" description="Helical" evidence="1">
    <location>
        <begin position="163"/>
        <end position="182"/>
    </location>
</feature>
<evidence type="ECO:0000313" key="3">
    <source>
        <dbReference type="Proteomes" id="UP001056384"/>
    </source>
</evidence>
<keyword evidence="1" id="KW-1133">Transmembrane helix</keyword>
<keyword evidence="1" id="KW-0812">Transmembrane</keyword>
<feature type="transmembrane region" description="Helical" evidence="1">
    <location>
        <begin position="56"/>
        <end position="74"/>
    </location>
</feature>
<dbReference type="EMBL" id="CP099419">
    <property type="protein sequence ID" value="USW49602.1"/>
    <property type="molecule type" value="Genomic_DNA"/>
</dbReference>